<dbReference type="SMART" id="SM00235">
    <property type="entry name" value="ZnMc"/>
    <property type="match status" value="1"/>
</dbReference>
<reference evidence="2 3" key="1">
    <citation type="submission" date="2020-11" db="EMBL/GenBank/DDBJ databases">
        <authorList>
            <person name="Sun Q."/>
        </authorList>
    </citation>
    <scope>NUCLEOTIDE SEQUENCE [LARGE SCALE GENOMIC DNA]</scope>
    <source>
        <strain evidence="2 3">P8398</strain>
    </source>
</reference>
<keyword evidence="3" id="KW-1185">Reference proteome</keyword>
<sequence length="541" mass="57095">MTTLSDINELRLSGFNHIDALISEGPDWNFVGRTAPFYIQYTFSISTGNEAGQGGQTAFSPAQQAATRTALAYLREVTGIWFIETSNGGTAQIHLASINIPGDDVTGLSSWNTTYTPPRSGTTVSDYSVQAYVYLDNVEFRTPNADLTPGGSGYETLLHELGHTLGLKHPFEGDIKLPYEDDHTGNTLMSYDSVGGPYSTYGQYDIAAFNWIYGGDGLGGQYGAGGRMDYLTGSNDAERISGSADSERLEGAGGDDVIDGLGGVDEASYIGARANYDITKIEAGYVVRDRVGDEGQDVLVNIESLVFADGKVFFAYESLVQALYVGYFGRAADYSGMRSFQQQLGALHAPEDVRGLAAAYSQDAGLHALIDSFAVSAESAALYPGATTTFINALYQNVFGRAPDAGGLAFWSHAIDSGGLSRANASLSVMAGALDNKTAQGVLDAKLVNNKLIVASGFTLMIDTPQEIAGYGSAAAAASVRAMLGAVTASTDLIAYQTTIGATLKSMTGPAKAMANVEYGDPIVHVDLIGIGHQPWEQTLV</sequence>
<evidence type="ECO:0000313" key="3">
    <source>
        <dbReference type="Proteomes" id="UP000662888"/>
    </source>
</evidence>
<accession>A0AA48WGX8</accession>
<name>A0AA48WGX8_9BURK</name>
<protein>
    <submittedName>
        <fullName evidence="2">DUF4214 domain-containing protein</fullName>
    </submittedName>
</protein>
<dbReference type="InterPro" id="IPR006026">
    <property type="entry name" value="Peptidase_Metallo"/>
</dbReference>
<gene>
    <name evidence="2" type="ORF">IV454_06745</name>
</gene>
<dbReference type="RefSeq" id="WP_206090837.1">
    <property type="nucleotide sequence ID" value="NZ_CP065053.1"/>
</dbReference>
<evidence type="ECO:0000259" key="1">
    <source>
        <dbReference type="SMART" id="SM00235"/>
    </source>
</evidence>
<feature type="domain" description="Peptidase metallopeptidase" evidence="1">
    <location>
        <begin position="31"/>
        <end position="215"/>
    </location>
</feature>
<dbReference type="SUPFAM" id="SSF55486">
    <property type="entry name" value="Metalloproteases ('zincins'), catalytic domain"/>
    <property type="match status" value="1"/>
</dbReference>
<dbReference type="Pfam" id="PF13946">
    <property type="entry name" value="DUF4214"/>
    <property type="match status" value="1"/>
</dbReference>
<dbReference type="InterPro" id="IPR025282">
    <property type="entry name" value="DUF4214"/>
</dbReference>
<evidence type="ECO:0000313" key="2">
    <source>
        <dbReference type="EMBL" id="QPI51219.1"/>
    </source>
</evidence>
<dbReference type="EMBL" id="CP065053">
    <property type="protein sequence ID" value="QPI51219.1"/>
    <property type="molecule type" value="Genomic_DNA"/>
</dbReference>
<dbReference type="Proteomes" id="UP000662888">
    <property type="component" value="Chromosome"/>
</dbReference>
<proteinExistence type="predicted"/>
<organism evidence="2 3">
    <name type="scientific">Massilia antarctica</name>
    <dbReference type="NCBI Taxonomy" id="2765360"/>
    <lineage>
        <taxon>Bacteria</taxon>
        <taxon>Pseudomonadati</taxon>
        <taxon>Pseudomonadota</taxon>
        <taxon>Betaproteobacteria</taxon>
        <taxon>Burkholderiales</taxon>
        <taxon>Oxalobacteraceae</taxon>
        <taxon>Telluria group</taxon>
        <taxon>Massilia</taxon>
    </lineage>
</organism>
<dbReference type="InterPro" id="IPR024079">
    <property type="entry name" value="MetalloPept_cat_dom_sf"/>
</dbReference>
<dbReference type="Gene3D" id="3.40.390.10">
    <property type="entry name" value="Collagenase (Catalytic Domain)"/>
    <property type="match status" value="1"/>
</dbReference>